<dbReference type="PROSITE" id="PS51186">
    <property type="entry name" value="GNAT"/>
    <property type="match status" value="1"/>
</dbReference>
<sequence length="174" mass="18677">MIVRQAKEEDAAAICNILNPIIRHSSITFTTVERTLESVSQNIRTRGPAFQVMEAHDEVAGFATYGPFRPGPGYARTAEHSIHLAPDRQGVGLGRMLMERLEQVAAAEGVHVLIAAISSSNPAAVAFHEAIGFHAVGRLPEVGFKAGAYLDLVLMQKILTPRPDSAPDTSLQPG</sequence>
<accession>A0ABU3VJH2</accession>
<dbReference type="Gene3D" id="3.40.630.30">
    <property type="match status" value="1"/>
</dbReference>
<dbReference type="RefSeq" id="WP_316781155.1">
    <property type="nucleotide sequence ID" value="NZ_JASMWN010000022.1"/>
</dbReference>
<protein>
    <submittedName>
        <fullName evidence="4">N-acetyltransferase family protein</fullName>
    </submittedName>
</protein>
<evidence type="ECO:0000259" key="3">
    <source>
        <dbReference type="PROSITE" id="PS51186"/>
    </source>
</evidence>
<dbReference type="InterPro" id="IPR000182">
    <property type="entry name" value="GNAT_dom"/>
</dbReference>
<dbReference type="EMBL" id="JASMWN010000022">
    <property type="protein sequence ID" value="MDU9006301.1"/>
    <property type="molecule type" value="Genomic_DNA"/>
</dbReference>
<gene>
    <name evidence="4" type="ORF">QO231_20930</name>
</gene>
<evidence type="ECO:0000313" key="4">
    <source>
        <dbReference type="EMBL" id="MDU9006301.1"/>
    </source>
</evidence>
<dbReference type="CDD" id="cd04301">
    <property type="entry name" value="NAT_SF"/>
    <property type="match status" value="1"/>
</dbReference>
<dbReference type="SUPFAM" id="SSF55729">
    <property type="entry name" value="Acyl-CoA N-acyltransferases (Nat)"/>
    <property type="match status" value="1"/>
</dbReference>
<dbReference type="PANTHER" id="PTHR43072">
    <property type="entry name" value="N-ACETYLTRANSFERASE"/>
    <property type="match status" value="1"/>
</dbReference>
<organism evidence="4 5">
    <name type="scientific">Sedimentitalea todarodis</name>
    <dbReference type="NCBI Taxonomy" id="1631240"/>
    <lineage>
        <taxon>Bacteria</taxon>
        <taxon>Pseudomonadati</taxon>
        <taxon>Pseudomonadota</taxon>
        <taxon>Alphaproteobacteria</taxon>
        <taxon>Rhodobacterales</taxon>
        <taxon>Paracoccaceae</taxon>
        <taxon>Sedimentitalea</taxon>
    </lineage>
</organism>
<dbReference type="InterPro" id="IPR016181">
    <property type="entry name" value="Acyl_CoA_acyltransferase"/>
</dbReference>
<feature type="domain" description="N-acetyltransferase" evidence="3">
    <location>
        <begin position="1"/>
        <end position="160"/>
    </location>
</feature>
<evidence type="ECO:0000313" key="5">
    <source>
        <dbReference type="Proteomes" id="UP001255416"/>
    </source>
</evidence>
<keyword evidence="5" id="KW-1185">Reference proteome</keyword>
<dbReference type="PANTHER" id="PTHR43072:SF23">
    <property type="entry name" value="UPF0039 PROTEIN C11D3.02C"/>
    <property type="match status" value="1"/>
</dbReference>
<dbReference type="Pfam" id="PF00583">
    <property type="entry name" value="Acetyltransf_1"/>
    <property type="match status" value="1"/>
</dbReference>
<reference evidence="5" key="1">
    <citation type="submission" date="2023-05" db="EMBL/GenBank/DDBJ databases">
        <title>Sedimentitalea sp. nov. JM2-8.</title>
        <authorList>
            <person name="Huang J."/>
        </authorList>
    </citation>
    <scope>NUCLEOTIDE SEQUENCE [LARGE SCALE GENOMIC DNA]</scope>
    <source>
        <strain evidence="5">KHS03</strain>
    </source>
</reference>
<evidence type="ECO:0000256" key="2">
    <source>
        <dbReference type="ARBA" id="ARBA00023315"/>
    </source>
</evidence>
<keyword evidence="1" id="KW-0808">Transferase</keyword>
<evidence type="ECO:0000256" key="1">
    <source>
        <dbReference type="ARBA" id="ARBA00022679"/>
    </source>
</evidence>
<proteinExistence type="predicted"/>
<name>A0ABU3VJH2_9RHOB</name>
<comment type="caution">
    <text evidence="4">The sequence shown here is derived from an EMBL/GenBank/DDBJ whole genome shotgun (WGS) entry which is preliminary data.</text>
</comment>
<keyword evidence="2" id="KW-0012">Acyltransferase</keyword>
<dbReference type="Proteomes" id="UP001255416">
    <property type="component" value="Unassembled WGS sequence"/>
</dbReference>